<dbReference type="RefSeq" id="WP_311370044.1">
    <property type="nucleotide sequence ID" value="NZ_JAVRHX010000008.1"/>
</dbReference>
<reference evidence="2 3" key="1">
    <citation type="submission" date="2023-09" db="EMBL/GenBank/DDBJ databases">
        <authorList>
            <person name="Rey-Velasco X."/>
        </authorList>
    </citation>
    <scope>NUCLEOTIDE SEQUENCE [LARGE SCALE GENOMIC DNA]</scope>
    <source>
        <strain evidence="2 3">P117</strain>
    </source>
</reference>
<evidence type="ECO:0000313" key="2">
    <source>
        <dbReference type="EMBL" id="MDT0596517.1"/>
    </source>
</evidence>
<dbReference type="EMBL" id="JAVRHX010000008">
    <property type="protein sequence ID" value="MDT0596517.1"/>
    <property type="molecule type" value="Genomic_DNA"/>
</dbReference>
<feature type="chain" id="PRO_5047454882" evidence="1">
    <location>
        <begin position="25"/>
        <end position="99"/>
    </location>
</feature>
<dbReference type="Proteomes" id="UP001253545">
    <property type="component" value="Unassembled WGS sequence"/>
</dbReference>
<evidence type="ECO:0000313" key="3">
    <source>
        <dbReference type="Proteomes" id="UP001253545"/>
    </source>
</evidence>
<keyword evidence="3" id="KW-1185">Reference proteome</keyword>
<name>A0ABU2ZV50_9ALTE</name>
<sequence>MKLSRKLLATLLITACAFSTMANASSVKVDENSVVYQITANFINNSIREVKNEINISIKNTLLTVSHQVDIDPNLPQGKIQIVDLAKINQVEPKKSKAD</sequence>
<protein>
    <submittedName>
        <fullName evidence="2">Uncharacterized protein</fullName>
    </submittedName>
</protein>
<accession>A0ABU2ZV50</accession>
<comment type="caution">
    <text evidence="2">The sequence shown here is derived from an EMBL/GenBank/DDBJ whole genome shotgun (WGS) entry which is preliminary data.</text>
</comment>
<feature type="signal peptide" evidence="1">
    <location>
        <begin position="1"/>
        <end position="24"/>
    </location>
</feature>
<keyword evidence="1" id="KW-0732">Signal</keyword>
<evidence type="ECO:0000256" key="1">
    <source>
        <dbReference type="SAM" id="SignalP"/>
    </source>
</evidence>
<gene>
    <name evidence="2" type="ORF">RM552_16800</name>
</gene>
<organism evidence="2 3">
    <name type="scientific">Glaciecola petra</name>
    <dbReference type="NCBI Taxonomy" id="3075602"/>
    <lineage>
        <taxon>Bacteria</taxon>
        <taxon>Pseudomonadati</taxon>
        <taxon>Pseudomonadota</taxon>
        <taxon>Gammaproteobacteria</taxon>
        <taxon>Alteromonadales</taxon>
        <taxon>Alteromonadaceae</taxon>
        <taxon>Glaciecola</taxon>
    </lineage>
</organism>
<proteinExistence type="predicted"/>